<keyword evidence="8" id="KW-0665">Pyrimidine biosynthesis</keyword>
<dbReference type="RefSeq" id="WP_060858134.1">
    <property type="nucleotide sequence ID" value="NZ_FCOC02000021.1"/>
</dbReference>
<dbReference type="SUPFAM" id="SSF52317">
    <property type="entry name" value="Class I glutamine amidotransferase-like"/>
    <property type="match status" value="1"/>
</dbReference>
<dbReference type="InterPro" id="IPR017926">
    <property type="entry name" value="GATASE"/>
</dbReference>
<organism evidence="11 12">
    <name type="scientific">Caballeronia sordidicola</name>
    <name type="common">Burkholderia sordidicola</name>
    <dbReference type="NCBI Taxonomy" id="196367"/>
    <lineage>
        <taxon>Bacteria</taxon>
        <taxon>Pseudomonadati</taxon>
        <taxon>Pseudomonadota</taxon>
        <taxon>Betaproteobacteria</taxon>
        <taxon>Burkholderiales</taxon>
        <taxon>Burkholderiaceae</taxon>
        <taxon>Caballeronia</taxon>
    </lineage>
</organism>
<dbReference type="UniPathway" id="UPA00159">
    <property type="reaction ID" value="UER00277"/>
</dbReference>
<evidence type="ECO:0000256" key="3">
    <source>
        <dbReference type="ARBA" id="ARBA00012291"/>
    </source>
</evidence>
<dbReference type="Pfam" id="PF00117">
    <property type="entry name" value="GATase"/>
    <property type="match status" value="1"/>
</dbReference>
<evidence type="ECO:0000256" key="9">
    <source>
        <dbReference type="ARBA" id="ARBA00047781"/>
    </source>
</evidence>
<evidence type="ECO:0000313" key="12">
    <source>
        <dbReference type="Proteomes" id="UP000054893"/>
    </source>
</evidence>
<comment type="pathway">
    <text evidence="1">Pyrimidine metabolism; CTP biosynthesis via de novo pathway; CTP from UDP: step 2/2.</text>
</comment>
<dbReference type="GO" id="GO:0044210">
    <property type="term" value="P:'de novo' CTP biosynthetic process"/>
    <property type="evidence" value="ECO:0007669"/>
    <property type="project" value="UniProtKB-UniPathway"/>
</dbReference>
<dbReference type="Gene3D" id="3.40.50.880">
    <property type="match status" value="1"/>
</dbReference>
<evidence type="ECO:0000256" key="1">
    <source>
        <dbReference type="ARBA" id="ARBA00005171"/>
    </source>
</evidence>
<dbReference type="InterPro" id="IPR029062">
    <property type="entry name" value="Class_I_gatase-like"/>
</dbReference>
<keyword evidence="5" id="KW-0547">Nucleotide-binding</keyword>
<gene>
    <name evidence="11" type="ORF">AWB64_05095</name>
</gene>
<name>A0A158HVQ2_CABSO</name>
<evidence type="ECO:0000256" key="5">
    <source>
        <dbReference type="ARBA" id="ARBA00022741"/>
    </source>
</evidence>
<dbReference type="PANTHER" id="PTHR11550">
    <property type="entry name" value="CTP SYNTHASE"/>
    <property type="match status" value="1"/>
</dbReference>
<evidence type="ECO:0000256" key="6">
    <source>
        <dbReference type="ARBA" id="ARBA00022840"/>
    </source>
</evidence>
<keyword evidence="6" id="KW-0067">ATP-binding</keyword>
<evidence type="ECO:0000256" key="8">
    <source>
        <dbReference type="ARBA" id="ARBA00022975"/>
    </source>
</evidence>
<dbReference type="AlphaFoldDB" id="A0A158HVQ2"/>
<evidence type="ECO:0000259" key="10">
    <source>
        <dbReference type="Pfam" id="PF00117"/>
    </source>
</evidence>
<dbReference type="EC" id="6.3.4.2" evidence="3"/>
<sequence length="396" mass="41599">MLHLIEDEAGTPAHYGAQAAIFAAETGAVFTHLPVQFDETRYADARQHVTVDGTLVTSGLLWSERLGGQPVHAPDSVENVLMSAAAGNVVVPVDPRMANTLTALAESNNVPVRRYRVIRERGVSSLVSADGTTITRARQDAFGRWSALTRVSQVSAHGEIRIALIGDESDQRDVYPATLAALADAADAHALTLNVRFVSTLGLDDSTVPEALSAIDGIVLPGGADMRRVPGQIAAAKYAWLSAVPAVGLCLGMQSMTTALARLALGTDDIDLAETASGASLPSFVPIGTNEDNVLFHRLGLQPIAPAGVSRLSKILGDDPRIRCNHRYKLNPALIAPLSRVGIEVAACDASGEIADAIEARAHPFFIGMQGHPELSSASGAPHPLLSAFVRAAQRG</sequence>
<dbReference type="GO" id="GO:0003883">
    <property type="term" value="F:CTP synthase activity"/>
    <property type="evidence" value="ECO:0007669"/>
    <property type="project" value="UniProtKB-EC"/>
</dbReference>
<evidence type="ECO:0000313" key="11">
    <source>
        <dbReference type="EMBL" id="SAL48465.1"/>
    </source>
</evidence>
<protein>
    <recommendedName>
        <fullName evidence="3">CTP synthase (glutamine hydrolyzing)</fullName>
        <ecNumber evidence="3">6.3.4.2</ecNumber>
    </recommendedName>
</protein>
<evidence type="ECO:0000256" key="2">
    <source>
        <dbReference type="ARBA" id="ARBA00007533"/>
    </source>
</evidence>
<dbReference type="GO" id="GO:0005524">
    <property type="term" value="F:ATP binding"/>
    <property type="evidence" value="ECO:0007669"/>
    <property type="project" value="UniProtKB-KW"/>
</dbReference>
<dbReference type="PANTHER" id="PTHR11550:SF0">
    <property type="entry name" value="CTP SYNTHASE-RELATED"/>
    <property type="match status" value="1"/>
</dbReference>
<dbReference type="GO" id="GO:0019856">
    <property type="term" value="P:pyrimidine nucleobase biosynthetic process"/>
    <property type="evidence" value="ECO:0007669"/>
    <property type="project" value="TreeGrafter"/>
</dbReference>
<comment type="catalytic activity">
    <reaction evidence="9">
        <text>UTP + L-glutamine + ATP + H2O = CTP + L-glutamate + ADP + phosphate + 2 H(+)</text>
        <dbReference type="Rhea" id="RHEA:26426"/>
        <dbReference type="ChEBI" id="CHEBI:15377"/>
        <dbReference type="ChEBI" id="CHEBI:15378"/>
        <dbReference type="ChEBI" id="CHEBI:29985"/>
        <dbReference type="ChEBI" id="CHEBI:30616"/>
        <dbReference type="ChEBI" id="CHEBI:37563"/>
        <dbReference type="ChEBI" id="CHEBI:43474"/>
        <dbReference type="ChEBI" id="CHEBI:46398"/>
        <dbReference type="ChEBI" id="CHEBI:58359"/>
        <dbReference type="ChEBI" id="CHEBI:456216"/>
        <dbReference type="EC" id="6.3.4.2"/>
    </reaction>
</comment>
<feature type="domain" description="Glutamine amidotransferase" evidence="10">
    <location>
        <begin position="211"/>
        <end position="390"/>
    </location>
</feature>
<reference evidence="11 12" key="1">
    <citation type="submission" date="2016-01" db="EMBL/GenBank/DDBJ databases">
        <authorList>
            <person name="Oliw E.H."/>
        </authorList>
    </citation>
    <scope>NUCLEOTIDE SEQUENCE [LARGE SCALE GENOMIC DNA]</scope>
    <source>
        <strain evidence="11">LMG 22029</strain>
    </source>
</reference>
<dbReference type="EMBL" id="FCOC02000021">
    <property type="protein sequence ID" value="SAL48465.1"/>
    <property type="molecule type" value="Genomic_DNA"/>
</dbReference>
<dbReference type="GO" id="GO:0042802">
    <property type="term" value="F:identical protein binding"/>
    <property type="evidence" value="ECO:0007669"/>
    <property type="project" value="TreeGrafter"/>
</dbReference>
<proteinExistence type="inferred from homology"/>
<dbReference type="Proteomes" id="UP000054893">
    <property type="component" value="Unassembled WGS sequence"/>
</dbReference>
<evidence type="ECO:0000256" key="4">
    <source>
        <dbReference type="ARBA" id="ARBA00022598"/>
    </source>
</evidence>
<dbReference type="PROSITE" id="PS51273">
    <property type="entry name" value="GATASE_TYPE_1"/>
    <property type="match status" value="1"/>
</dbReference>
<comment type="similarity">
    <text evidence="2">Belongs to the CTP synthase family.</text>
</comment>
<keyword evidence="4" id="KW-0436">Ligase</keyword>
<dbReference type="OrthoDB" id="9813383at2"/>
<accession>A0A158HVQ2</accession>
<evidence type="ECO:0000256" key="7">
    <source>
        <dbReference type="ARBA" id="ARBA00022962"/>
    </source>
</evidence>
<keyword evidence="7" id="KW-0315">Glutamine amidotransferase</keyword>
<dbReference type="InterPro" id="IPR004468">
    <property type="entry name" value="CTP_synthase"/>
</dbReference>